<feature type="region of interest" description="Disordered" evidence="2">
    <location>
        <begin position="301"/>
        <end position="373"/>
    </location>
</feature>
<dbReference type="Pfam" id="PF04195">
    <property type="entry name" value="Transposase_28"/>
    <property type="match status" value="1"/>
</dbReference>
<comment type="caution">
    <text evidence="4">The sequence shown here is derived from an EMBL/GenBank/DDBJ whole genome shotgun (WGS) entry which is preliminary data.</text>
</comment>
<keyword evidence="1" id="KW-0175">Coiled coil</keyword>
<gene>
    <name evidence="4" type="ORF">QYE76_000964</name>
</gene>
<dbReference type="EMBL" id="JAUUTY010000005">
    <property type="protein sequence ID" value="KAK1626649.1"/>
    <property type="molecule type" value="Genomic_DNA"/>
</dbReference>
<evidence type="ECO:0000313" key="4">
    <source>
        <dbReference type="EMBL" id="KAK1626649.1"/>
    </source>
</evidence>
<keyword evidence="5" id="KW-1185">Reference proteome</keyword>
<accession>A0AAD8RKE1</accession>
<dbReference type="AlphaFoldDB" id="A0AAD8RKE1"/>
<feature type="coiled-coil region" evidence="1">
    <location>
        <begin position="489"/>
        <end position="547"/>
    </location>
</feature>
<evidence type="ECO:0000256" key="2">
    <source>
        <dbReference type="SAM" id="MobiDB-lite"/>
    </source>
</evidence>
<evidence type="ECO:0000259" key="3">
    <source>
        <dbReference type="Pfam" id="PF04195"/>
    </source>
</evidence>
<dbReference type="Proteomes" id="UP001231189">
    <property type="component" value="Unassembled WGS sequence"/>
</dbReference>
<feature type="coiled-coil region" evidence="1">
    <location>
        <begin position="650"/>
        <end position="709"/>
    </location>
</feature>
<protein>
    <recommendedName>
        <fullName evidence="3">Transposase (putative) gypsy type domain-containing protein</fullName>
    </recommendedName>
</protein>
<evidence type="ECO:0000256" key="1">
    <source>
        <dbReference type="SAM" id="Coils"/>
    </source>
</evidence>
<proteinExistence type="predicted"/>
<organism evidence="4 5">
    <name type="scientific">Lolium multiflorum</name>
    <name type="common">Italian ryegrass</name>
    <name type="synonym">Lolium perenne subsp. multiflorum</name>
    <dbReference type="NCBI Taxonomy" id="4521"/>
    <lineage>
        <taxon>Eukaryota</taxon>
        <taxon>Viridiplantae</taxon>
        <taxon>Streptophyta</taxon>
        <taxon>Embryophyta</taxon>
        <taxon>Tracheophyta</taxon>
        <taxon>Spermatophyta</taxon>
        <taxon>Magnoliopsida</taxon>
        <taxon>Liliopsida</taxon>
        <taxon>Poales</taxon>
        <taxon>Poaceae</taxon>
        <taxon>BOP clade</taxon>
        <taxon>Pooideae</taxon>
        <taxon>Poodae</taxon>
        <taxon>Poeae</taxon>
        <taxon>Poeae Chloroplast Group 2 (Poeae type)</taxon>
        <taxon>Loliodinae</taxon>
        <taxon>Loliinae</taxon>
        <taxon>Lolium</taxon>
    </lineage>
</organism>
<dbReference type="InterPro" id="IPR007321">
    <property type="entry name" value="Transposase_28"/>
</dbReference>
<evidence type="ECO:0000313" key="5">
    <source>
        <dbReference type="Proteomes" id="UP001231189"/>
    </source>
</evidence>
<reference evidence="4" key="1">
    <citation type="submission" date="2023-07" db="EMBL/GenBank/DDBJ databases">
        <title>A chromosome-level genome assembly of Lolium multiflorum.</title>
        <authorList>
            <person name="Chen Y."/>
            <person name="Copetti D."/>
            <person name="Kolliker R."/>
            <person name="Studer B."/>
        </authorList>
    </citation>
    <scope>NUCLEOTIDE SEQUENCE</scope>
    <source>
        <strain evidence="4">02402/16</strain>
        <tissue evidence="4">Leaf</tissue>
    </source>
</reference>
<feature type="domain" description="Transposase (putative) gypsy type" evidence="3">
    <location>
        <begin position="32"/>
        <end position="98"/>
    </location>
</feature>
<dbReference type="PANTHER" id="PTHR33026:SF7">
    <property type="entry name" value="OS03G0100275 PROTEIN"/>
    <property type="match status" value="1"/>
</dbReference>
<sequence>MLKKLGISGKQDALRFPKEESYPAPPMQYRVSFVDHLIRGLSTPIHDFLRGLLFMYGLQLHHLTPNSILHISIFITLCESFLGVQPNWSLWKRIFLCRRNGSSSVAYNIGGVVICVRPDVEYFDVKFPDSVQGWRKKWLYIREENHGSVEDNIPPFDGAEKICRRRSWDAEATDAEKAATEALMTRIHELQNTRGQELSGIQITAYFLRIRVQPLQARKNPLWMYAGDKDVDRLSTDLSVKDLEKLVRKISSLNKKDNVPTSCGVTPYSATNALPQVIYWSCVSPLPPLPEGGEVEERAVVTDDNQGVSRPESEAAGSRKSAASSEKDAEAEATSSTRSPPSAASPRSKRKRDEAVDTGTSKAGAARAEETVPDARKKALDLYEAALISSGDEEEDAPIDETARTSTSRTLVVSEARPDGDETSPPQQNPEHPTPAVSPQAPSPKRARVESAKEPTILAGCSSTPLMEEPFMKELIRFGTQFIGYREYAAKLEEKLAEANKRADALAAELEQSETARMKAEADAAAVEDLQKRLDDAKNALSENVAQHSAREEEILSRLESQSRRFVRRTNQEYELESPEGDQLLDALSLLEIHGTEARDGLAEAKIGLSRLFPYFFKKKEEPAIFIDLAKCFSSQEDLGLQLRQEGLKVGVEAQDLEELRQQLQSTKKQSLMLMEQSRKSSEREKVALQQAQDAIAEKEAAVAEAAAASSRENFMLQLLTDASLDMAGDASPTYR</sequence>
<feature type="region of interest" description="Disordered" evidence="2">
    <location>
        <begin position="389"/>
        <end position="461"/>
    </location>
</feature>
<name>A0AAD8RKE1_LOLMU</name>
<dbReference type="PANTHER" id="PTHR33026">
    <property type="entry name" value="OS06G0360600 PROTEIN"/>
    <property type="match status" value="1"/>
</dbReference>
<feature type="compositionally biased region" description="Low complexity" evidence="2">
    <location>
        <begin position="332"/>
        <end position="346"/>
    </location>
</feature>